<dbReference type="InterPro" id="IPR019489">
    <property type="entry name" value="Clp_ATPase_C"/>
</dbReference>
<gene>
    <name evidence="8" type="ORF">A3B90_00125</name>
</gene>
<keyword evidence="5" id="KW-0812">Transmembrane</keyword>
<evidence type="ECO:0000256" key="2">
    <source>
        <dbReference type="ARBA" id="ARBA00022741"/>
    </source>
</evidence>
<dbReference type="Gene3D" id="3.40.50.300">
    <property type="entry name" value="P-loop containing nucleotide triphosphate hydrolases"/>
    <property type="match status" value="2"/>
</dbReference>
<dbReference type="STRING" id="1798676.A3B90_00125"/>
<feature type="domain" description="AAA+ ATPase" evidence="6">
    <location>
        <begin position="384"/>
        <end position="521"/>
    </location>
</feature>
<reference evidence="8 9" key="1">
    <citation type="journal article" date="2016" name="Nat. Commun.">
        <title>Thousands of microbial genomes shed light on interconnected biogeochemical processes in an aquifer system.</title>
        <authorList>
            <person name="Anantharaman K."/>
            <person name="Brown C.T."/>
            <person name="Hug L.A."/>
            <person name="Sharon I."/>
            <person name="Castelle C.J."/>
            <person name="Probst A.J."/>
            <person name="Thomas B.C."/>
            <person name="Singh A."/>
            <person name="Wilkins M.J."/>
            <person name="Karaoz U."/>
            <person name="Brodie E.L."/>
            <person name="Williams K.H."/>
            <person name="Hubbard S.S."/>
            <person name="Banfield J.F."/>
        </authorList>
    </citation>
    <scope>NUCLEOTIDE SEQUENCE [LARGE SCALE GENOMIC DNA]</scope>
</reference>
<dbReference type="SMART" id="SM00382">
    <property type="entry name" value="AAA"/>
    <property type="match status" value="2"/>
</dbReference>
<comment type="caution">
    <text evidence="8">The sequence shown here is derived from an EMBL/GenBank/DDBJ whole genome shotgun (WGS) entry which is preliminary data.</text>
</comment>
<dbReference type="EMBL" id="MFPX01000018">
    <property type="protein sequence ID" value="OGH66405.1"/>
    <property type="molecule type" value="Genomic_DNA"/>
</dbReference>
<dbReference type="InterPro" id="IPR004176">
    <property type="entry name" value="Clp_R_N"/>
</dbReference>
<feature type="transmembrane region" description="Helical" evidence="5">
    <location>
        <begin position="64"/>
        <end position="85"/>
    </location>
</feature>
<dbReference type="Pfam" id="PF02861">
    <property type="entry name" value="Clp_N"/>
    <property type="match status" value="1"/>
</dbReference>
<dbReference type="Pfam" id="PF17871">
    <property type="entry name" value="AAA_lid_9"/>
    <property type="match status" value="1"/>
</dbReference>
<dbReference type="Gene3D" id="1.10.8.60">
    <property type="match status" value="2"/>
</dbReference>
<dbReference type="CDD" id="cd19499">
    <property type="entry name" value="RecA-like_ClpB_Hsp104-like"/>
    <property type="match status" value="1"/>
</dbReference>
<organism evidence="8 9">
    <name type="scientific">Candidatus Magasanikbacteria bacterium RIFCSPHIGHO2_02_FULL_41_13</name>
    <dbReference type="NCBI Taxonomy" id="1798676"/>
    <lineage>
        <taxon>Bacteria</taxon>
        <taxon>Candidatus Magasanikiibacteriota</taxon>
    </lineage>
</organism>
<feature type="domain" description="Clp ATPase C-terminal" evidence="7">
    <location>
        <begin position="823"/>
        <end position="910"/>
    </location>
</feature>
<dbReference type="GO" id="GO:0016887">
    <property type="term" value="F:ATP hydrolysis activity"/>
    <property type="evidence" value="ECO:0007669"/>
    <property type="project" value="InterPro"/>
</dbReference>
<evidence type="ECO:0000256" key="1">
    <source>
        <dbReference type="ARBA" id="ARBA00022737"/>
    </source>
</evidence>
<keyword evidence="1" id="KW-0677">Repeat</keyword>
<dbReference type="PANTHER" id="PTHR11638">
    <property type="entry name" value="ATP-DEPENDENT CLP PROTEASE"/>
    <property type="match status" value="1"/>
</dbReference>
<evidence type="ECO:0000256" key="4">
    <source>
        <dbReference type="ARBA" id="ARBA00023186"/>
    </source>
</evidence>
<evidence type="ECO:0000259" key="6">
    <source>
        <dbReference type="SMART" id="SM00382"/>
    </source>
</evidence>
<dbReference type="SMART" id="SM01086">
    <property type="entry name" value="ClpB_D2-small"/>
    <property type="match status" value="1"/>
</dbReference>
<dbReference type="GO" id="GO:0005737">
    <property type="term" value="C:cytoplasm"/>
    <property type="evidence" value="ECO:0007669"/>
    <property type="project" value="TreeGrafter"/>
</dbReference>
<dbReference type="InterPro" id="IPR001270">
    <property type="entry name" value="ClpA/B"/>
</dbReference>
<dbReference type="GO" id="GO:0034605">
    <property type="term" value="P:cellular response to heat"/>
    <property type="evidence" value="ECO:0007669"/>
    <property type="project" value="TreeGrafter"/>
</dbReference>
<keyword evidence="5" id="KW-0472">Membrane</keyword>
<evidence type="ECO:0000259" key="7">
    <source>
        <dbReference type="SMART" id="SM01086"/>
    </source>
</evidence>
<evidence type="ECO:0000256" key="3">
    <source>
        <dbReference type="ARBA" id="ARBA00022840"/>
    </source>
</evidence>
<sequence length="913" mass="103241">MEFVSPAPISLIACTRCAATGVFQTKKCPDCRGIGFGRMIRGKFLYFGETFTREALQFRKAQKYLYGIELLVGVIFTFLFFTLFLKDLYQNNLVADLFTPSFWSGSFGSTVAFFWLGALSLLWLLYRVKSAKVEKEDVEVQTFSGSTQKEDLEFATGTIETFDAVAHIPHKKRRNIRLSYTIEAQEILRESFFLAQKYKQETVVPIHLFFTLLSNSKISTLFLRLGLPAQSMQENVAKIFVEGAEKNAPKLSEDVQKIIFQAYENAYLSRKRFVDVGEILEAVVAFSHPLQEWLYDLGVEEQRFHNVVEWIRIREKMRDQYQKFRVVASKRSKYGLDRAMTAVATPYLNSFSQDLTRSGSLGYLTTCVARDKEIEEIFRSIDAGRSGVVLVGEHGVGKKTIVDGITERMIEEAVPKRMYDKRLVQLSTTALVAGVDINGAQERLIHMMNEIAHAKNIILFINNLQDLVTGKGFDISETLAEYLSSGRFLIIATATSEGYNQHILNTSIGTLFSRIDIPEMEENAAIQVVESKVGGIEYEQTVFFSYDAIENCVKLSNRFLRDQKLPESAVDLSTEVASFVKSTRGEHQLVTKDDVAHVIGQKTGVPVTSITQDESSKLLKLEEEMHKRVVGQSEAVSMVANALRRARAEIRSTKRPIANFLFLGPTGVGKTELAKTIAEVYFGGENRMIRLDMSEYQEVSGIYRLIGRPGEQGTGSLTEAVRQKPFSLILLDEMEKAHPQILDLFLQVFDDGRLTDSTGRVIDFTNTIIIATSNAGTRYVQEQMNAGVGLDIIRENLMRSELKDHFRPEFLNRFDGIVLFHALNREDTKTIAKYMLMRIAKDLDARGIAFRVEETGLEHLAEVGFDPEFGARPMRRAIQDLIENKLAEMILQRQVDRRDTVVLDGAELRIEKG</sequence>
<dbReference type="InterPro" id="IPR003593">
    <property type="entry name" value="AAA+_ATPase"/>
</dbReference>
<evidence type="ECO:0008006" key="10">
    <source>
        <dbReference type="Google" id="ProtNLM"/>
    </source>
</evidence>
<dbReference type="SUPFAM" id="SSF52540">
    <property type="entry name" value="P-loop containing nucleoside triphosphate hydrolases"/>
    <property type="match status" value="2"/>
</dbReference>
<keyword evidence="5" id="KW-1133">Transmembrane helix</keyword>
<feature type="domain" description="AAA+ ATPase" evidence="6">
    <location>
        <begin position="656"/>
        <end position="809"/>
    </location>
</feature>
<dbReference type="PRINTS" id="PR00300">
    <property type="entry name" value="CLPPROTEASEA"/>
</dbReference>
<dbReference type="AlphaFoldDB" id="A0A1F6M489"/>
<dbReference type="Pfam" id="PF10431">
    <property type="entry name" value="ClpB_D2-small"/>
    <property type="match status" value="1"/>
</dbReference>
<keyword evidence="4" id="KW-0143">Chaperone</keyword>
<dbReference type="Pfam" id="PF07724">
    <property type="entry name" value="AAA_2"/>
    <property type="match status" value="1"/>
</dbReference>
<dbReference type="SUPFAM" id="SSF81923">
    <property type="entry name" value="Double Clp-N motif"/>
    <property type="match status" value="1"/>
</dbReference>
<evidence type="ECO:0000313" key="9">
    <source>
        <dbReference type="Proteomes" id="UP000178742"/>
    </source>
</evidence>
<keyword evidence="2" id="KW-0547">Nucleotide-binding</keyword>
<dbReference type="Gene3D" id="1.10.1780.10">
    <property type="entry name" value="Clp, N-terminal domain"/>
    <property type="match status" value="1"/>
</dbReference>
<evidence type="ECO:0000313" key="8">
    <source>
        <dbReference type="EMBL" id="OGH66405.1"/>
    </source>
</evidence>
<dbReference type="PANTHER" id="PTHR11638:SF145">
    <property type="entry name" value="CLPA_B PROTEASE ATP BINDING SUBUNIT-RELATED"/>
    <property type="match status" value="1"/>
</dbReference>
<evidence type="ECO:0000256" key="5">
    <source>
        <dbReference type="SAM" id="Phobius"/>
    </source>
</evidence>
<dbReference type="GO" id="GO:0005524">
    <property type="term" value="F:ATP binding"/>
    <property type="evidence" value="ECO:0007669"/>
    <property type="project" value="UniProtKB-KW"/>
</dbReference>
<keyword evidence="3" id="KW-0067">ATP-binding</keyword>
<name>A0A1F6M489_9BACT</name>
<dbReference type="InterPro" id="IPR036628">
    <property type="entry name" value="Clp_N_dom_sf"/>
</dbReference>
<dbReference type="InterPro" id="IPR027417">
    <property type="entry name" value="P-loop_NTPase"/>
</dbReference>
<protein>
    <recommendedName>
        <fullName evidence="10">Clp R domain-containing protein</fullName>
    </recommendedName>
</protein>
<dbReference type="Proteomes" id="UP000178742">
    <property type="component" value="Unassembled WGS sequence"/>
</dbReference>
<dbReference type="InterPro" id="IPR050130">
    <property type="entry name" value="ClpA_ClpB"/>
</dbReference>
<dbReference type="FunFam" id="3.40.50.300:FF:000025">
    <property type="entry name" value="ATP-dependent Clp protease subunit"/>
    <property type="match status" value="1"/>
</dbReference>
<feature type="transmembrane region" description="Helical" evidence="5">
    <location>
        <begin position="105"/>
        <end position="126"/>
    </location>
</feature>
<proteinExistence type="predicted"/>
<dbReference type="InterPro" id="IPR041546">
    <property type="entry name" value="ClpA/ClpB_AAA_lid"/>
</dbReference>
<dbReference type="InterPro" id="IPR003959">
    <property type="entry name" value="ATPase_AAA_core"/>
</dbReference>
<accession>A0A1F6M489</accession>